<comment type="catalytic activity">
    <reaction evidence="12">
        <text>a (3S)-3-hydroxyacyl-CoA + NAD(+) = a 3-oxoacyl-CoA + NADH + H(+)</text>
        <dbReference type="Rhea" id="RHEA:22432"/>
        <dbReference type="ChEBI" id="CHEBI:15378"/>
        <dbReference type="ChEBI" id="CHEBI:57318"/>
        <dbReference type="ChEBI" id="CHEBI:57540"/>
        <dbReference type="ChEBI" id="CHEBI:57945"/>
        <dbReference type="ChEBI" id="CHEBI:90726"/>
        <dbReference type="EC" id="1.1.1.35"/>
    </reaction>
</comment>
<name>A0A975TTH5_9RHOB</name>
<evidence type="ECO:0000256" key="8">
    <source>
        <dbReference type="ARBA" id="ARBA00023140"/>
    </source>
</evidence>
<keyword evidence="7" id="KW-0443">Lipid metabolism</keyword>
<proteinExistence type="predicted"/>
<dbReference type="Gene3D" id="3.90.226.10">
    <property type="entry name" value="2-enoyl-CoA Hydratase, Chain A, domain 1"/>
    <property type="match status" value="1"/>
</dbReference>
<evidence type="ECO:0000313" key="15">
    <source>
        <dbReference type="EMBL" id="QXL87389.1"/>
    </source>
</evidence>
<keyword evidence="9" id="KW-0413">Isomerase</keyword>
<dbReference type="Pfam" id="PF00725">
    <property type="entry name" value="3HCDH"/>
    <property type="match status" value="1"/>
</dbReference>
<dbReference type="GO" id="GO:0016853">
    <property type="term" value="F:isomerase activity"/>
    <property type="evidence" value="ECO:0007669"/>
    <property type="project" value="UniProtKB-KW"/>
</dbReference>
<dbReference type="FunFam" id="3.40.50.720:FF:000009">
    <property type="entry name" value="Fatty oxidation complex, alpha subunit"/>
    <property type="match status" value="1"/>
</dbReference>
<keyword evidence="6" id="KW-0520">NAD</keyword>
<dbReference type="InterPro" id="IPR036291">
    <property type="entry name" value="NAD(P)-bd_dom_sf"/>
</dbReference>
<dbReference type="FunFam" id="1.10.1040.50:FF:000006">
    <property type="entry name" value="Peroxisomal bifunctional enzyme"/>
    <property type="match status" value="1"/>
</dbReference>
<evidence type="ECO:0000259" key="14">
    <source>
        <dbReference type="Pfam" id="PF02737"/>
    </source>
</evidence>
<dbReference type="InterPro" id="IPR029045">
    <property type="entry name" value="ClpP/crotonase-like_dom_sf"/>
</dbReference>
<evidence type="ECO:0000256" key="1">
    <source>
        <dbReference type="ARBA" id="ARBA00004275"/>
    </source>
</evidence>
<dbReference type="GO" id="GO:0003857">
    <property type="term" value="F:(3S)-3-hydroxyacyl-CoA dehydrogenase (NAD+) activity"/>
    <property type="evidence" value="ECO:0007669"/>
    <property type="project" value="UniProtKB-EC"/>
</dbReference>
<dbReference type="RefSeq" id="WP_257894266.1">
    <property type="nucleotide sequence ID" value="NZ_JAIMBW010000001.1"/>
</dbReference>
<dbReference type="SUPFAM" id="SSF52096">
    <property type="entry name" value="ClpP/crotonase"/>
    <property type="match status" value="1"/>
</dbReference>
<dbReference type="InterPro" id="IPR001753">
    <property type="entry name" value="Enoyl-CoA_hydra/iso"/>
</dbReference>
<protein>
    <submittedName>
        <fullName evidence="15">Enoyl-CoA hydratase/isomerase family protein</fullName>
    </submittedName>
</protein>
<sequence>MSVRCIQDGLTGFVTLDNPPVNAIGREMRQGLLEAVAWAEGLNLDRVIVTGAGRAFAAGADAKEFDGPPLEPYLPDVLDAIERSFVPWIAAINGVALGGGAEIALACRMRIMGPGAQIGLPEVTLGVIPGAGGTQRAMRLCGLETALELIAFGKPMGAKAALAAGLVHAVEDDPVEAADMVNTEELLCVVPTWELPAPEMDVAAFSAVRENLAKRSPGQIAPHRAVEVMEAGLGLDFAEAMALERATFLDLKSGDQSRALRHMFFSERAAKAPADLPAAPQITQVAVVGGGTMGAGIAYACLSVGLSVVLLETDADGVARATENVERLIVAGLKRGRLDDSSAEVLRARLVITDDYGAASGSSLAIEAAFEAMEVKKEIFAKLDAALPADTILATNTSYLDIDEVAAGTKDPSRVLGLHFFAPAHIMRLLEIVQGAQTGDRALAMGFGLAKLLKKVPVLAGVCDGFIGNRIFSRYREEADFLLMDGAVPWEVDEVMEAFGYAMGPYEVGDLSGLDIGFANRRRQDATRDPKRRYVPIADRMVNEGRLGRKTSVGWYRYPGGGGKVVDPLIEDLIAEEAHFAGVTRAEIPDDVVRERLLLAMINEAANILGEGIAHSAADIDLVTVFGYGFPRWRGGLMHFADAWGVVEIVEKLRLLEAQDPVVWAVSPVLAECAAAGMALTDWRAKG</sequence>
<dbReference type="SUPFAM" id="SSF51735">
    <property type="entry name" value="NAD(P)-binding Rossmann-fold domains"/>
    <property type="match status" value="1"/>
</dbReference>
<evidence type="ECO:0000256" key="4">
    <source>
        <dbReference type="ARBA" id="ARBA00022963"/>
    </source>
</evidence>
<comment type="subcellular location">
    <subcellularLocation>
        <location evidence="1">Peroxisome</location>
    </subcellularLocation>
</comment>
<dbReference type="PANTHER" id="PTHR23309">
    <property type="entry name" value="3-HYDROXYACYL-COA DEHYROGENASE"/>
    <property type="match status" value="1"/>
</dbReference>
<evidence type="ECO:0000313" key="16">
    <source>
        <dbReference type="Proteomes" id="UP000693972"/>
    </source>
</evidence>
<dbReference type="EMBL" id="CP078073">
    <property type="protein sequence ID" value="QXL87389.1"/>
    <property type="molecule type" value="Genomic_DNA"/>
</dbReference>
<evidence type="ECO:0000259" key="13">
    <source>
        <dbReference type="Pfam" id="PF00725"/>
    </source>
</evidence>
<comment type="pathway">
    <text evidence="2">Lipid metabolism; fatty acid beta-oxidation.</text>
</comment>
<dbReference type="Gene3D" id="1.10.1040.50">
    <property type="match status" value="1"/>
</dbReference>
<evidence type="ECO:0000256" key="9">
    <source>
        <dbReference type="ARBA" id="ARBA00023235"/>
    </source>
</evidence>
<dbReference type="InterPro" id="IPR006176">
    <property type="entry name" value="3-OHacyl-CoA_DH_NAD-bd"/>
</dbReference>
<evidence type="ECO:0000256" key="7">
    <source>
        <dbReference type="ARBA" id="ARBA00023098"/>
    </source>
</evidence>
<reference evidence="15 16" key="1">
    <citation type="submission" date="2021-07" db="EMBL/GenBank/DDBJ databases">
        <title>Karlodiniumbacter phycospheric gen. nov., sp. nov., a phycosphere bacterium isolated from karlodinium veneficum.</title>
        <authorList>
            <person name="Peng Y."/>
            <person name="Jiang L."/>
            <person name="Lee J."/>
        </authorList>
    </citation>
    <scope>NUCLEOTIDE SEQUENCE</scope>
    <source>
        <strain evidence="15 16">N5</strain>
    </source>
</reference>
<dbReference type="Pfam" id="PF00378">
    <property type="entry name" value="ECH_1"/>
    <property type="match status" value="1"/>
</dbReference>
<dbReference type="AlphaFoldDB" id="A0A975TTH5"/>
<feature type="domain" description="3-hydroxyacyl-CoA dehydrogenase NAD binding" evidence="14">
    <location>
        <begin position="284"/>
        <end position="460"/>
    </location>
</feature>
<evidence type="ECO:0000256" key="12">
    <source>
        <dbReference type="ARBA" id="ARBA00049556"/>
    </source>
</evidence>
<evidence type="ECO:0000256" key="3">
    <source>
        <dbReference type="ARBA" id="ARBA00022832"/>
    </source>
</evidence>
<feature type="domain" description="3-hydroxyacyl-CoA dehydrogenase C-terminal" evidence="13">
    <location>
        <begin position="465"/>
        <end position="558"/>
    </location>
</feature>
<dbReference type="Proteomes" id="UP000693972">
    <property type="component" value="Unassembled WGS sequence"/>
</dbReference>
<evidence type="ECO:0000256" key="6">
    <source>
        <dbReference type="ARBA" id="ARBA00023027"/>
    </source>
</evidence>
<evidence type="ECO:0000256" key="11">
    <source>
        <dbReference type="ARBA" id="ARBA00023268"/>
    </source>
</evidence>
<dbReference type="GO" id="GO:0016042">
    <property type="term" value="P:lipid catabolic process"/>
    <property type="evidence" value="ECO:0007669"/>
    <property type="project" value="UniProtKB-KW"/>
</dbReference>
<evidence type="ECO:0000256" key="2">
    <source>
        <dbReference type="ARBA" id="ARBA00005005"/>
    </source>
</evidence>
<dbReference type="InterPro" id="IPR008927">
    <property type="entry name" value="6-PGluconate_DH-like_C_sf"/>
</dbReference>
<accession>A0A975TTH5</accession>
<evidence type="ECO:0000256" key="10">
    <source>
        <dbReference type="ARBA" id="ARBA00023239"/>
    </source>
</evidence>
<dbReference type="GO" id="GO:0004300">
    <property type="term" value="F:enoyl-CoA hydratase activity"/>
    <property type="evidence" value="ECO:0007669"/>
    <property type="project" value="UniProtKB-ARBA"/>
</dbReference>
<evidence type="ECO:0000256" key="5">
    <source>
        <dbReference type="ARBA" id="ARBA00023002"/>
    </source>
</evidence>
<dbReference type="SUPFAM" id="SSF48179">
    <property type="entry name" value="6-phosphogluconate dehydrogenase C-terminal domain-like"/>
    <property type="match status" value="2"/>
</dbReference>
<keyword evidence="11" id="KW-0511">Multifunctional enzyme</keyword>
<dbReference type="GO" id="GO:0006631">
    <property type="term" value="P:fatty acid metabolic process"/>
    <property type="evidence" value="ECO:0007669"/>
    <property type="project" value="UniProtKB-KW"/>
</dbReference>
<keyword evidence="10" id="KW-0456">Lyase</keyword>
<keyword evidence="3" id="KW-0276">Fatty acid metabolism</keyword>
<keyword evidence="8" id="KW-0576">Peroxisome</keyword>
<dbReference type="GO" id="GO:0070403">
    <property type="term" value="F:NAD+ binding"/>
    <property type="evidence" value="ECO:0007669"/>
    <property type="project" value="InterPro"/>
</dbReference>
<dbReference type="EMBL" id="JAIMBW010000001">
    <property type="protein sequence ID" value="MBY4894755.1"/>
    <property type="molecule type" value="Genomic_DNA"/>
</dbReference>
<keyword evidence="5" id="KW-0560">Oxidoreductase</keyword>
<gene>
    <name evidence="15" type="ORF">KUL25_18515</name>
</gene>
<organism evidence="15">
    <name type="scientific">Gymnodinialimonas phycosphaerae</name>
    <dbReference type="NCBI Taxonomy" id="2841589"/>
    <lineage>
        <taxon>Bacteria</taxon>
        <taxon>Pseudomonadati</taxon>
        <taxon>Pseudomonadota</taxon>
        <taxon>Alphaproteobacteria</taxon>
        <taxon>Rhodobacterales</taxon>
        <taxon>Paracoccaceae</taxon>
        <taxon>Gymnodinialimonas</taxon>
    </lineage>
</organism>
<keyword evidence="16" id="KW-1185">Reference proteome</keyword>
<dbReference type="InterPro" id="IPR006108">
    <property type="entry name" value="3HC_DH_C"/>
</dbReference>
<dbReference type="Gene3D" id="3.40.50.720">
    <property type="entry name" value="NAD(P)-binding Rossmann-like Domain"/>
    <property type="match status" value="1"/>
</dbReference>
<keyword evidence="4" id="KW-0442">Lipid degradation</keyword>
<dbReference type="Pfam" id="PF02737">
    <property type="entry name" value="3HCDH_N"/>
    <property type="match status" value="1"/>
</dbReference>
<dbReference type="CDD" id="cd06558">
    <property type="entry name" value="crotonase-like"/>
    <property type="match status" value="1"/>
</dbReference>